<dbReference type="InterPro" id="IPR006162">
    <property type="entry name" value="Ppantetheine_attach_site"/>
</dbReference>
<dbReference type="NCBIfam" id="TIGR01733">
    <property type="entry name" value="AA-adenyl-dom"/>
    <property type="match status" value="2"/>
</dbReference>
<dbReference type="GO" id="GO:0044550">
    <property type="term" value="P:secondary metabolite biosynthetic process"/>
    <property type="evidence" value="ECO:0007669"/>
    <property type="project" value="UniProtKB-ARBA"/>
</dbReference>
<dbReference type="FunFam" id="3.40.50.980:FF:000001">
    <property type="entry name" value="Non-ribosomal peptide synthetase"/>
    <property type="match status" value="2"/>
</dbReference>
<keyword evidence="10" id="KW-1185">Reference proteome</keyword>
<dbReference type="Proteomes" id="UP000256345">
    <property type="component" value="Unassembled WGS sequence"/>
</dbReference>
<dbReference type="CDD" id="cd12117">
    <property type="entry name" value="A_NRPS_Srf_like"/>
    <property type="match status" value="2"/>
</dbReference>
<dbReference type="Pfam" id="PF13193">
    <property type="entry name" value="AMP-binding_C"/>
    <property type="match status" value="2"/>
</dbReference>
<dbReference type="FunFam" id="1.10.1200.10:FF:000016">
    <property type="entry name" value="Non-ribosomal peptide synthase"/>
    <property type="match status" value="1"/>
</dbReference>
<dbReference type="GO" id="GO:0003824">
    <property type="term" value="F:catalytic activity"/>
    <property type="evidence" value="ECO:0007669"/>
    <property type="project" value="InterPro"/>
</dbReference>
<evidence type="ECO:0000256" key="5">
    <source>
        <dbReference type="SAM" id="MobiDB-lite"/>
    </source>
</evidence>
<dbReference type="Gene3D" id="3.30.559.10">
    <property type="entry name" value="Chloramphenicol acetyltransferase-like domain"/>
    <property type="match status" value="3"/>
</dbReference>
<evidence type="ECO:0000256" key="3">
    <source>
        <dbReference type="ARBA" id="ARBA00022450"/>
    </source>
</evidence>
<dbReference type="Pfam" id="PF00550">
    <property type="entry name" value="PP-binding"/>
    <property type="match status" value="2"/>
</dbReference>
<sequence length="2549" mass="282729">MDQFEPGSSFYNLSTSLRLPGALDVPVLERSLDELLRRHEVLRTTFASVDGTPIQRIAPPRPFALSVIDLSQLPPADREAEASRLAAQEASGPFELTTGPLFRGILLRLGEQEHQLLLTLHHIIADVRSLGVLVRELRTIHDAFAAGQPAPLPEPSTRYEDFVRWQREFLHGEAVEGLLAWWRKQLAGVPNVLELPTDRPRGTVQRLLRASHSVTLPASLTRGLEALAQREDATLFMTLLAGFSTLLHRYSGQEDVVVGTRVTGRTRPELENVVGLVANTLALRNNLSGNPRFVELLARVREVTRDALAHQQLPFETLVEAIHPERNLGHAPLFQVLFNLQDELTAGDGAQVLSRSAKNDLTLFMARTADGLSATFDYDTDLFDADRIQRMAGHFQLLLEAAVSQPSQPISTLPIITEAEWNTLREWNSATFDFPRDRCVHEVFSEQAARTPDAPAVTYGPRSFTYRELDERSNQLAHHLRAQGVGPEVLVGLCVDRSVDLILGILGILKAGGAYLPLDSAYPAERLAFMLEDARVGVLLVHQDKLRRLPPFSGPIVRLDSDSDLEVIGRQSTQPPPSTVCADNLAYVIYTSGSTGRPKGSAIFHRSIFALSYDRSLQPFSPSDRVAQTSNISFDPSVFEIWGALHHGSHLIGMTADPARAPEDFTAQVRDQNITVMFCSTAVLNLVARQYPATFQNVDALFFGGEAADPVALRELFKHGPPRRLVNGYGPTECTVFSTYYDVASSPPAGVSVPIGRPLANGPLYILDKNLQHVPVGVPGEIYVAGERLGRGYFNRPELTARIYVPDPFSSTPGARMYKTGDLARFLPNSQIEYLGRIDHQVKIRGFRVELGEIEEQLRQHSSVKDCTVQAVEAGGDRKIAAWFVPRENAAPTSSELRSFLRERLPEHMLPASFTVLSELPLTPNGKVDRRALPAPDTSRGDESSYQAPSTATEKTLSRIWSGLLELEQVSIHDNFFHLGGHSLLATQLLTRINETFRLQMPLRRIFEAPTLAQQAEVIEVTLRSGTTELRPELKPIARGVDLPSSSTQERIWLMEQLHPGNLAYRILVSYRISSPLDVAVLQRSLDEILRRHEALRSLLIPTPDGPPVQRIAPPGPFSLLVSDLRHLPPEEREAEAARQTTSELHRTLDVSTGPLIHGTLLRLGEQEHRLLITVHHIVSDGWSLRVLLPELRTIYGDFAAGRPSSLPELPLQYADFSAWQRQWLNGETLSKLLAHWTKQLAGAPAILSLPADRPRPPVHRYKGDILTIRLTETLTRAIENLGREKGVTLFMTLLAGFNVLLQRYSGQDDIVVGSPMAGRIQPGLERIIGMFINTLVLRSDLSGDPTFTELLARVRETTLTAYSHQEMPFDKLVEAIQPERSLSHSPIVQVTFVLQTVPTLEPEPSATLQMTATAEPWELHSGSSKSDLTLFMARYPDGLSATFEYDTDLFDRERIQRMAEHFQLLLEAAVSQPSQHLSSLPLITEAERRTLREWNSGTRDFPRDRCVHELFSQQAARTPDAPAVTYGQHSLTYRQLDERSNQLARHLRAQGVGPEVLVGLCVERSVDLVVGILGILKAGGAYLPLDSSYPSERLAFMLEDARVSVLLVHQDKLQRLPAFSGPVVRLDSASDQEAIRRQSSEPLPSAASPENLAYVIYTSGSTGRPKGSAIFHRGICALSYDRDFHPFSPADRVAQASNASFDPSTFEIWGALLHGAHLVGITADPARAPEDFTAQVRDQGITVMFVTTAVLNLLARQFPATFQNVHTLVFGGEAADPLALREIFKHGAPRRLVNGYGPTECTVFSTFHPVAAPPPTGLPVPIGRPLSNGPVYILDKNLHQAPIGVPGELYVAGERLGRGYFSRPELTARIYLPDPFSSTPGARMYKTGDLARFLPDGRIEYLGRVDHQVKIRGFRVELGEIEEQLRLHPGVKECTVQAVEVGGDRKLAAWFVPREQAPASSELRAFLRERLPEHMLPASFTELAALPLTPNGKVDRRALPSAEPTRSDDQNHAPPRTPTEEALCRLWASLLEVPRVGIHDNFFHLGGHSLLATQLISRIRVEFGVQLPLRVLFTGPTVAEMAQHLGERPGQVVPTVELQRPIPPLVHTSRGGSLAVSFTQERFWRFFQRAPESSAYNIPCAFRLRGRVEPRALQGAFQALIARHESLRATFFEEEGRLRQRIADSVDFQLREVDLRGREHGEDEARKHMAEGAARPFDLTRGPLLHASLLRLEDEDSLLFFCVHHIASDGWSMGVMARELGVLYTALVEDRESALPPLRFQYPDYAAWQRGWLAGEELEHRLGYWRKALAGAPTLLELPTDKPRPSTRTFQGTYREVLFGRERSAALHALCQQERVTPYMAILSALGTVLARRSGQEEVVIGSPIANRLLSDVEPLIGIFVNGLALRVDLRGTPGFRELLRRVREETLGAFAHQEVPIDLVAAALVPEPPVNRSPLFQVMFVLQNAPVSPLEMRGLTVQPYEVSRGNVTYELALSLQETPEGFAGVLEFNTDLFAPATGESLRAELMRLVDAVLANPELPVGPGMREV</sequence>
<dbReference type="PANTHER" id="PTHR45527:SF1">
    <property type="entry name" value="FATTY ACID SYNTHASE"/>
    <property type="match status" value="1"/>
</dbReference>
<dbReference type="FunFam" id="3.40.50.12780:FF:000012">
    <property type="entry name" value="Non-ribosomal peptide synthetase"/>
    <property type="match status" value="2"/>
</dbReference>
<dbReference type="Gene3D" id="2.30.38.10">
    <property type="entry name" value="Luciferase, Domain 3"/>
    <property type="match status" value="2"/>
</dbReference>
<evidence type="ECO:0000313" key="10">
    <source>
        <dbReference type="Proteomes" id="UP000256345"/>
    </source>
</evidence>
<dbReference type="InterPro" id="IPR020806">
    <property type="entry name" value="PKS_PP-bd"/>
</dbReference>
<proteinExistence type="inferred from homology"/>
<dbReference type="PROSITE" id="PS00455">
    <property type="entry name" value="AMP_BINDING"/>
    <property type="match status" value="2"/>
</dbReference>
<dbReference type="FunFam" id="2.30.38.10:FF:000001">
    <property type="entry name" value="Non-ribosomal peptide synthetase PvdI"/>
    <property type="match status" value="1"/>
</dbReference>
<dbReference type="GO" id="GO:0043041">
    <property type="term" value="P:amino acid activation for nonribosomal peptide biosynthetic process"/>
    <property type="evidence" value="ECO:0007669"/>
    <property type="project" value="TreeGrafter"/>
</dbReference>
<protein>
    <submittedName>
        <fullName evidence="8">Amino acid adenylation domain-containing protein</fullName>
    </submittedName>
    <submittedName>
        <fullName evidence="7">Malonyl CoA-acyl carrier protein transacylase</fullName>
    </submittedName>
</protein>
<reference evidence="8 10" key="2">
    <citation type="submission" date="2018-08" db="EMBL/GenBank/DDBJ databases">
        <title>Genomic Encyclopedia of Archaeal and Bacterial Type Strains, Phase II (KMG-II): from individual species to whole genera.</title>
        <authorList>
            <person name="Goeker M."/>
        </authorList>
    </citation>
    <scope>NUCLEOTIDE SEQUENCE [LARGE SCALE GENOMIC DNA]</scope>
    <source>
        <strain evidence="8 10">DSM 2261</strain>
    </source>
</reference>
<gene>
    <name evidence="7" type="ORF">AA314_08459</name>
    <name evidence="8" type="ORF">ATI61_105200</name>
</gene>
<dbReference type="Proteomes" id="UP000035579">
    <property type="component" value="Chromosome"/>
</dbReference>
<dbReference type="SMART" id="SM00823">
    <property type="entry name" value="PKS_PP"/>
    <property type="match status" value="2"/>
</dbReference>
<dbReference type="PROSITE" id="PS50075">
    <property type="entry name" value="CARRIER"/>
    <property type="match status" value="2"/>
</dbReference>
<dbReference type="InterPro" id="IPR000873">
    <property type="entry name" value="AMP-dep_synth/lig_dom"/>
</dbReference>
<dbReference type="InterPro" id="IPR036736">
    <property type="entry name" value="ACP-like_sf"/>
</dbReference>
<dbReference type="GO" id="GO:0005829">
    <property type="term" value="C:cytosol"/>
    <property type="evidence" value="ECO:0007669"/>
    <property type="project" value="TreeGrafter"/>
</dbReference>
<dbReference type="FunFam" id="1.10.1200.10:FF:000005">
    <property type="entry name" value="Nonribosomal peptide synthetase 1"/>
    <property type="match status" value="1"/>
</dbReference>
<evidence type="ECO:0000256" key="1">
    <source>
        <dbReference type="ARBA" id="ARBA00001957"/>
    </source>
</evidence>
<evidence type="ECO:0000313" key="7">
    <source>
        <dbReference type="EMBL" id="AKJ06833.1"/>
    </source>
</evidence>
<dbReference type="InterPro" id="IPR020845">
    <property type="entry name" value="AMP-binding_CS"/>
</dbReference>
<dbReference type="Gene3D" id="3.30.300.30">
    <property type="match status" value="2"/>
</dbReference>
<dbReference type="KEGG" id="age:AA314_08459"/>
<dbReference type="Pfam" id="PF00668">
    <property type="entry name" value="Condensation"/>
    <property type="match status" value="3"/>
</dbReference>
<keyword evidence="4" id="KW-0597">Phosphoprotein</keyword>
<feature type="domain" description="Carrier" evidence="6">
    <location>
        <begin position="2015"/>
        <end position="2090"/>
    </location>
</feature>
<dbReference type="InterPro" id="IPR045851">
    <property type="entry name" value="AMP-bd_C_sf"/>
</dbReference>
<dbReference type="PROSITE" id="PS00012">
    <property type="entry name" value="PHOSPHOPANTETHEINE"/>
    <property type="match status" value="2"/>
</dbReference>
<evidence type="ECO:0000256" key="4">
    <source>
        <dbReference type="ARBA" id="ARBA00022553"/>
    </source>
</evidence>
<organism evidence="7 9">
    <name type="scientific">Archangium gephyra</name>
    <dbReference type="NCBI Taxonomy" id="48"/>
    <lineage>
        <taxon>Bacteria</taxon>
        <taxon>Pseudomonadati</taxon>
        <taxon>Myxococcota</taxon>
        <taxon>Myxococcia</taxon>
        <taxon>Myxococcales</taxon>
        <taxon>Cystobacterineae</taxon>
        <taxon>Archangiaceae</taxon>
        <taxon>Archangium</taxon>
    </lineage>
</organism>
<dbReference type="FunFam" id="3.30.300.30:FF:000015">
    <property type="entry name" value="Nonribosomal peptide synthase SidD"/>
    <property type="match status" value="1"/>
</dbReference>
<keyword evidence="3" id="KW-0596">Phosphopantetheine</keyword>
<dbReference type="GO" id="GO:0072330">
    <property type="term" value="P:monocarboxylic acid biosynthetic process"/>
    <property type="evidence" value="ECO:0007669"/>
    <property type="project" value="UniProtKB-ARBA"/>
</dbReference>
<accession>A0AAC8QG44</accession>
<dbReference type="EMBL" id="CP011509">
    <property type="protein sequence ID" value="AKJ06833.1"/>
    <property type="molecule type" value="Genomic_DNA"/>
</dbReference>
<dbReference type="Gene3D" id="3.40.50.980">
    <property type="match status" value="4"/>
</dbReference>
<dbReference type="Gene3D" id="3.30.559.30">
    <property type="entry name" value="Nonribosomal peptide synthetase, condensation domain"/>
    <property type="match status" value="3"/>
</dbReference>
<evidence type="ECO:0000259" key="6">
    <source>
        <dbReference type="PROSITE" id="PS50075"/>
    </source>
</evidence>
<dbReference type="SUPFAM" id="SSF52777">
    <property type="entry name" value="CoA-dependent acyltransferases"/>
    <property type="match status" value="6"/>
</dbReference>
<dbReference type="InterPro" id="IPR010071">
    <property type="entry name" value="AA_adenyl_dom"/>
</dbReference>
<evidence type="ECO:0000256" key="2">
    <source>
        <dbReference type="ARBA" id="ARBA00006432"/>
    </source>
</evidence>
<dbReference type="GO" id="GO:0031177">
    <property type="term" value="F:phosphopantetheine binding"/>
    <property type="evidence" value="ECO:0007669"/>
    <property type="project" value="InterPro"/>
</dbReference>
<dbReference type="InterPro" id="IPR009081">
    <property type="entry name" value="PP-bd_ACP"/>
</dbReference>
<dbReference type="InterPro" id="IPR001242">
    <property type="entry name" value="Condensation_dom"/>
</dbReference>
<dbReference type="CDD" id="cd19531">
    <property type="entry name" value="LCL_NRPS-like"/>
    <property type="match status" value="3"/>
</dbReference>
<dbReference type="NCBIfam" id="NF003417">
    <property type="entry name" value="PRK04813.1"/>
    <property type="match status" value="2"/>
</dbReference>
<dbReference type="SUPFAM" id="SSF47336">
    <property type="entry name" value="ACP-like"/>
    <property type="match status" value="2"/>
</dbReference>
<comment type="similarity">
    <text evidence="2">Belongs to the ATP-dependent AMP-binding enzyme family.</text>
</comment>
<dbReference type="InterPro" id="IPR023213">
    <property type="entry name" value="CAT-like_dom_sf"/>
</dbReference>
<reference evidence="7 9" key="1">
    <citation type="submission" date="2015-05" db="EMBL/GenBank/DDBJ databases">
        <title>Genome assembly of Archangium gephyra DSM 2261.</title>
        <authorList>
            <person name="Sharma G."/>
            <person name="Subramanian S."/>
        </authorList>
    </citation>
    <scope>NUCLEOTIDE SEQUENCE [LARGE SCALE GENOMIC DNA]</scope>
    <source>
        <strain evidence="7 9">DSM 2261</strain>
    </source>
</reference>
<dbReference type="Gene3D" id="1.10.1200.10">
    <property type="entry name" value="ACP-like"/>
    <property type="match status" value="1"/>
</dbReference>
<feature type="region of interest" description="Disordered" evidence="5">
    <location>
        <begin position="925"/>
        <end position="952"/>
    </location>
</feature>
<name>A0AAC8QG44_9BACT</name>
<evidence type="ECO:0000313" key="9">
    <source>
        <dbReference type="Proteomes" id="UP000035579"/>
    </source>
</evidence>
<comment type="cofactor">
    <cofactor evidence="1">
        <name>pantetheine 4'-phosphate</name>
        <dbReference type="ChEBI" id="CHEBI:47942"/>
    </cofactor>
</comment>
<dbReference type="EMBL" id="QUMU01000005">
    <property type="protein sequence ID" value="REG31873.1"/>
    <property type="molecule type" value="Genomic_DNA"/>
</dbReference>
<feature type="region of interest" description="Disordered" evidence="5">
    <location>
        <begin position="1992"/>
        <end position="2019"/>
    </location>
</feature>
<dbReference type="InterPro" id="IPR025110">
    <property type="entry name" value="AMP-bd_C"/>
</dbReference>
<dbReference type="Gene3D" id="3.40.50.1820">
    <property type="entry name" value="alpha/beta hydrolase"/>
    <property type="match status" value="1"/>
</dbReference>
<dbReference type="InterPro" id="IPR029058">
    <property type="entry name" value="AB_hydrolase_fold"/>
</dbReference>
<dbReference type="FunFam" id="3.30.300.30:FF:000010">
    <property type="entry name" value="Enterobactin synthetase component F"/>
    <property type="match status" value="1"/>
</dbReference>
<dbReference type="SUPFAM" id="SSF56801">
    <property type="entry name" value="Acetyl-CoA synthetase-like"/>
    <property type="match status" value="2"/>
</dbReference>
<dbReference type="Pfam" id="PF00501">
    <property type="entry name" value="AMP-binding"/>
    <property type="match status" value="2"/>
</dbReference>
<feature type="domain" description="Carrier" evidence="6">
    <location>
        <begin position="948"/>
        <end position="1023"/>
    </location>
</feature>
<evidence type="ECO:0000313" key="8">
    <source>
        <dbReference type="EMBL" id="REG31873.1"/>
    </source>
</evidence>
<dbReference type="PANTHER" id="PTHR45527">
    <property type="entry name" value="NONRIBOSOMAL PEPTIDE SYNTHETASE"/>
    <property type="match status" value="1"/>
</dbReference>